<dbReference type="CDD" id="cd03820">
    <property type="entry name" value="GT4_AmsD-like"/>
    <property type="match status" value="1"/>
</dbReference>
<dbReference type="InterPro" id="IPR028098">
    <property type="entry name" value="Glyco_trans_4-like_N"/>
</dbReference>
<dbReference type="Gene3D" id="3.40.50.2000">
    <property type="entry name" value="Glycogen Phosphorylase B"/>
    <property type="match status" value="2"/>
</dbReference>
<dbReference type="EMBL" id="JACXWD010000018">
    <property type="protein sequence ID" value="MBD3867921.1"/>
    <property type="molecule type" value="Genomic_DNA"/>
</dbReference>
<evidence type="ECO:0000313" key="5">
    <source>
        <dbReference type="Proteomes" id="UP000648239"/>
    </source>
</evidence>
<name>A0A8J7C2J9_9BACT</name>
<accession>A0A8J7C2J9</accession>
<evidence type="ECO:0000256" key="1">
    <source>
        <dbReference type="ARBA" id="ARBA00022676"/>
    </source>
</evidence>
<keyword evidence="1" id="KW-0328">Glycosyltransferase</keyword>
<dbReference type="PANTHER" id="PTHR12526:SF510">
    <property type="entry name" value="D-INOSITOL 3-PHOSPHATE GLYCOSYLTRANSFERASE"/>
    <property type="match status" value="1"/>
</dbReference>
<evidence type="ECO:0000259" key="3">
    <source>
        <dbReference type="Pfam" id="PF13579"/>
    </source>
</evidence>
<feature type="domain" description="Glycosyltransferase subfamily 4-like N-terminal" evidence="3">
    <location>
        <begin position="19"/>
        <end position="175"/>
    </location>
</feature>
<dbReference type="AlphaFoldDB" id="A0A8J7C2J9"/>
<reference evidence="4 5" key="1">
    <citation type="submission" date="2020-08" db="EMBL/GenBank/DDBJ databases">
        <title>Acidobacteriota in marine sediments use diverse sulfur dissimilation pathways.</title>
        <authorList>
            <person name="Wasmund K."/>
        </authorList>
    </citation>
    <scope>NUCLEOTIDE SEQUENCE [LARGE SCALE GENOMIC DNA]</scope>
    <source>
        <strain evidence="4">MAG AM4</strain>
    </source>
</reference>
<keyword evidence="2" id="KW-0808">Transferase</keyword>
<dbReference type="Proteomes" id="UP000648239">
    <property type="component" value="Unassembled WGS sequence"/>
</dbReference>
<organism evidence="4 5">
    <name type="scientific">Candidatus Polarisedimenticola svalbardensis</name>
    <dbReference type="NCBI Taxonomy" id="2886004"/>
    <lineage>
        <taxon>Bacteria</taxon>
        <taxon>Pseudomonadati</taxon>
        <taxon>Acidobacteriota</taxon>
        <taxon>Candidatus Polarisedimenticolia</taxon>
        <taxon>Candidatus Polarisedimenticolales</taxon>
        <taxon>Candidatus Polarisedimenticolaceae</taxon>
        <taxon>Candidatus Polarisedimenticola</taxon>
    </lineage>
</organism>
<proteinExistence type="predicted"/>
<dbReference type="Pfam" id="PF13692">
    <property type="entry name" value="Glyco_trans_1_4"/>
    <property type="match status" value="1"/>
</dbReference>
<dbReference type="GO" id="GO:0016757">
    <property type="term" value="F:glycosyltransferase activity"/>
    <property type="evidence" value="ECO:0007669"/>
    <property type="project" value="UniProtKB-KW"/>
</dbReference>
<sequence length="377" mass="40612">MSSGDRPSLMLSIMSLGGGGAERNCTLLAGGLAERGYPVSLATLADPATDFYPVPQGVERFSLNLGQGSTGLLSAVRNNRARIRALRELFRRERPQGIISFIDEVNILATLAAAPLGIPVIISQRADTDLYDSGRIWSMLRRYAYPKAARLVSVSHGVDDYFDWIPAGRRTVIQNPVSTAVLKAIEQPAPPPPARPYVVAMGRLAKQKGFDILLQAFARLAGKHSGIDLKILGEGELRSDLERLGSELGLAGRVEFPGRLEDPFPTLRAATVFVLSSRYEGFPNVLTEAMACGLPVVATDCPAGPSEIIRHGEDGLLVPVEDPDALASAMDRLLSDAGERQRFGAEAARIATRRTLSNHLDQWEAVIGDTLNGDIAH</sequence>
<evidence type="ECO:0000313" key="4">
    <source>
        <dbReference type="EMBL" id="MBD3867921.1"/>
    </source>
</evidence>
<gene>
    <name evidence="4" type="ORF">IFK94_07345</name>
</gene>
<dbReference type="SUPFAM" id="SSF53756">
    <property type="entry name" value="UDP-Glycosyltransferase/glycogen phosphorylase"/>
    <property type="match status" value="1"/>
</dbReference>
<dbReference type="Pfam" id="PF13579">
    <property type="entry name" value="Glyco_trans_4_4"/>
    <property type="match status" value="1"/>
</dbReference>
<comment type="caution">
    <text evidence="4">The sequence shown here is derived from an EMBL/GenBank/DDBJ whole genome shotgun (WGS) entry which is preliminary data.</text>
</comment>
<dbReference type="PANTHER" id="PTHR12526">
    <property type="entry name" value="GLYCOSYLTRANSFERASE"/>
    <property type="match status" value="1"/>
</dbReference>
<evidence type="ECO:0000256" key="2">
    <source>
        <dbReference type="ARBA" id="ARBA00022679"/>
    </source>
</evidence>
<protein>
    <submittedName>
        <fullName evidence="4">Glycosyltransferase family 4 protein</fullName>
    </submittedName>
</protein>